<proteinExistence type="predicted"/>
<sequence>MAESSVRRVKMKDKAPAEHNAREISLDRLSSELLATIMTKLDVSSICAISVTCKSFRVCSQEIFKFLPNFHLLEIAAPIDQLRQLLLPNSSLRSLKLDCRRLNESSIDCLLQPGLLELSLRNCYRFSGRLLAEVGARCKDLRSLYVSSMADNRGQLHDVCDLEELLRGCTRLEELVLMFDVSIFRRPDFARVWNLASAKLTCLQFGYITQLMVTELLSPTVAPHQSPNHILPPVFPNIQKLGLSVDYISNTMVSIISNSLIHLTHLDLRDQPIIEPGHAFDLTDEGLQLINQHGRLKHLSLIRSQEFNPTFFRRVTDQGILFMADRCTNMEAICLGGFCQVTDTGFKTLLHACTNLYKLKVFNGTRMTDLVFLDMYATSLALTLVSLRCCNLLTDSAVLQLALNTDLIMLDFRDSRNIGDKALQAISKLPKLRTLLLDGTDVTDMGLSYLRKGAKSSLVKLSIRGCKRLTCKCISSLFNGGSNRELRELDLSNLSDLTNAGVLLLVKNRIPLVDLRMRQCPLIGDMSVMALASMTMADGDRWHGSSLRSLDIFNCGGISKLSFQWLKRPYFPGLRWLGVAGSQNHELVELLAINRPLLHLMTRGEELGTDKWDNLDDIYMHDYEEVDELEQWISQEDENMTDDDDTSDDLDDDIDDDDDNDNDDDDNDDGDDDDDDDDVEGEVEAENDE</sequence>
<keyword evidence="2" id="KW-1185">Reference proteome</keyword>
<dbReference type="EMBL" id="CM042051">
    <property type="protein sequence ID" value="KAI3728971.1"/>
    <property type="molecule type" value="Genomic_DNA"/>
</dbReference>
<accession>A0ACB9C3R7</accession>
<organism evidence="1 2">
    <name type="scientific">Arctium lappa</name>
    <name type="common">Greater burdock</name>
    <name type="synonym">Lappa major</name>
    <dbReference type="NCBI Taxonomy" id="4217"/>
    <lineage>
        <taxon>Eukaryota</taxon>
        <taxon>Viridiplantae</taxon>
        <taxon>Streptophyta</taxon>
        <taxon>Embryophyta</taxon>
        <taxon>Tracheophyta</taxon>
        <taxon>Spermatophyta</taxon>
        <taxon>Magnoliopsida</taxon>
        <taxon>eudicotyledons</taxon>
        <taxon>Gunneridae</taxon>
        <taxon>Pentapetalae</taxon>
        <taxon>asterids</taxon>
        <taxon>campanulids</taxon>
        <taxon>Asterales</taxon>
        <taxon>Asteraceae</taxon>
        <taxon>Carduoideae</taxon>
        <taxon>Cardueae</taxon>
        <taxon>Arctiinae</taxon>
        <taxon>Arctium</taxon>
    </lineage>
</organism>
<protein>
    <submittedName>
        <fullName evidence="1">Uncharacterized protein</fullName>
    </submittedName>
</protein>
<reference evidence="2" key="1">
    <citation type="journal article" date="2022" name="Mol. Ecol. Resour.">
        <title>The genomes of chicory, endive, great burdock and yacon provide insights into Asteraceae palaeo-polyploidization history and plant inulin production.</title>
        <authorList>
            <person name="Fan W."/>
            <person name="Wang S."/>
            <person name="Wang H."/>
            <person name="Wang A."/>
            <person name="Jiang F."/>
            <person name="Liu H."/>
            <person name="Zhao H."/>
            <person name="Xu D."/>
            <person name="Zhang Y."/>
        </authorList>
    </citation>
    <scope>NUCLEOTIDE SEQUENCE [LARGE SCALE GENOMIC DNA]</scope>
    <source>
        <strain evidence="2">cv. Niubang</strain>
    </source>
</reference>
<evidence type="ECO:0000313" key="1">
    <source>
        <dbReference type="EMBL" id="KAI3728971.1"/>
    </source>
</evidence>
<name>A0ACB9C3R7_ARCLA</name>
<reference evidence="1 2" key="2">
    <citation type="journal article" date="2022" name="Mol. Ecol. Resour.">
        <title>The genomes of chicory, endive, great burdock and yacon provide insights into Asteraceae paleo-polyploidization history and plant inulin production.</title>
        <authorList>
            <person name="Fan W."/>
            <person name="Wang S."/>
            <person name="Wang H."/>
            <person name="Wang A."/>
            <person name="Jiang F."/>
            <person name="Liu H."/>
            <person name="Zhao H."/>
            <person name="Xu D."/>
            <person name="Zhang Y."/>
        </authorList>
    </citation>
    <scope>NUCLEOTIDE SEQUENCE [LARGE SCALE GENOMIC DNA]</scope>
    <source>
        <strain evidence="2">cv. Niubang</strain>
    </source>
</reference>
<dbReference type="Proteomes" id="UP001055879">
    <property type="component" value="Linkage Group LG05"/>
</dbReference>
<gene>
    <name evidence="1" type="ORF">L6452_17616</name>
</gene>
<comment type="caution">
    <text evidence="1">The sequence shown here is derived from an EMBL/GenBank/DDBJ whole genome shotgun (WGS) entry which is preliminary data.</text>
</comment>
<evidence type="ECO:0000313" key="2">
    <source>
        <dbReference type="Proteomes" id="UP001055879"/>
    </source>
</evidence>